<evidence type="ECO:0000259" key="6">
    <source>
        <dbReference type="Pfam" id="PF08281"/>
    </source>
</evidence>
<dbReference type="InterPro" id="IPR013325">
    <property type="entry name" value="RNA_pol_sigma_r2"/>
</dbReference>
<dbReference type="InterPro" id="IPR036388">
    <property type="entry name" value="WH-like_DNA-bd_sf"/>
</dbReference>
<dbReference type="Gene3D" id="1.10.1740.10">
    <property type="match status" value="1"/>
</dbReference>
<dbReference type="Proteomes" id="UP000240608">
    <property type="component" value="Unassembled WGS sequence"/>
</dbReference>
<comment type="similarity">
    <text evidence="1">Belongs to the sigma-70 factor family. ECF subfamily.</text>
</comment>
<evidence type="ECO:0000256" key="3">
    <source>
        <dbReference type="ARBA" id="ARBA00023082"/>
    </source>
</evidence>
<feature type="domain" description="RNA polymerase sigma factor 70 region 4 type 2" evidence="6">
    <location>
        <begin position="103"/>
        <end position="150"/>
    </location>
</feature>
<keyword evidence="2" id="KW-0805">Transcription regulation</keyword>
<dbReference type="InterPro" id="IPR007627">
    <property type="entry name" value="RNA_pol_sigma70_r2"/>
</dbReference>
<keyword evidence="3" id="KW-0731">Sigma factor</keyword>
<dbReference type="SUPFAM" id="SSF88659">
    <property type="entry name" value="Sigma3 and sigma4 domains of RNA polymerase sigma factors"/>
    <property type="match status" value="1"/>
</dbReference>
<proteinExistence type="inferred from homology"/>
<dbReference type="InterPro" id="IPR013249">
    <property type="entry name" value="RNA_pol_sigma70_r4_t2"/>
</dbReference>
<dbReference type="InterPro" id="IPR013324">
    <property type="entry name" value="RNA_pol_sigma_r3/r4-like"/>
</dbReference>
<dbReference type="InterPro" id="IPR014284">
    <property type="entry name" value="RNA_pol_sigma-70_dom"/>
</dbReference>
<dbReference type="AlphaFoldDB" id="A0A2T4DSV0"/>
<comment type="caution">
    <text evidence="7">The sequence shown here is derived from an EMBL/GenBank/DDBJ whole genome shotgun (WGS) entry which is preliminary data.</text>
</comment>
<evidence type="ECO:0000256" key="4">
    <source>
        <dbReference type="ARBA" id="ARBA00023163"/>
    </source>
</evidence>
<evidence type="ECO:0000256" key="1">
    <source>
        <dbReference type="ARBA" id="ARBA00010641"/>
    </source>
</evidence>
<protein>
    <submittedName>
        <fullName evidence="7">RNA polymerase</fullName>
    </submittedName>
</protein>
<organism evidence="7 8">
    <name type="scientific">Marivirga lumbricoides</name>
    <dbReference type="NCBI Taxonomy" id="1046115"/>
    <lineage>
        <taxon>Bacteria</taxon>
        <taxon>Pseudomonadati</taxon>
        <taxon>Bacteroidota</taxon>
        <taxon>Cytophagia</taxon>
        <taxon>Cytophagales</taxon>
        <taxon>Marivirgaceae</taxon>
        <taxon>Marivirga</taxon>
    </lineage>
</organism>
<keyword evidence="4" id="KW-0804">Transcription</keyword>
<dbReference type="Pfam" id="PF08281">
    <property type="entry name" value="Sigma70_r4_2"/>
    <property type="match status" value="1"/>
</dbReference>
<feature type="domain" description="RNA polymerase sigma-70 region 2" evidence="5">
    <location>
        <begin position="10"/>
        <end position="77"/>
    </location>
</feature>
<dbReference type="Pfam" id="PF04542">
    <property type="entry name" value="Sigma70_r2"/>
    <property type="match status" value="1"/>
</dbReference>
<evidence type="ECO:0000313" key="8">
    <source>
        <dbReference type="Proteomes" id="UP000240608"/>
    </source>
</evidence>
<dbReference type="SUPFAM" id="SSF88946">
    <property type="entry name" value="Sigma2 domain of RNA polymerase sigma factors"/>
    <property type="match status" value="1"/>
</dbReference>
<dbReference type="GO" id="GO:0006352">
    <property type="term" value="P:DNA-templated transcription initiation"/>
    <property type="evidence" value="ECO:0007669"/>
    <property type="project" value="InterPro"/>
</dbReference>
<name>A0A2T4DSV0_9BACT</name>
<dbReference type="GO" id="GO:0003677">
    <property type="term" value="F:DNA binding"/>
    <property type="evidence" value="ECO:0007669"/>
    <property type="project" value="InterPro"/>
</dbReference>
<dbReference type="Gene3D" id="1.10.10.10">
    <property type="entry name" value="Winged helix-like DNA-binding domain superfamily/Winged helix DNA-binding domain"/>
    <property type="match status" value="1"/>
</dbReference>
<dbReference type="PANTHER" id="PTHR43133">
    <property type="entry name" value="RNA POLYMERASE ECF-TYPE SIGMA FACTO"/>
    <property type="match status" value="1"/>
</dbReference>
<dbReference type="PANTHER" id="PTHR43133:SF45">
    <property type="entry name" value="RNA POLYMERASE ECF-TYPE SIGMA FACTOR"/>
    <property type="match status" value="1"/>
</dbReference>
<dbReference type="InterPro" id="IPR039425">
    <property type="entry name" value="RNA_pol_sigma-70-like"/>
</dbReference>
<sequence length="160" mass="18858">MKKVDFKDLLEENKHIISKLCRAYSNDQDEFEDYFQEVSLQIWKAYDSFKGESKISTWIYRITLNVCLSEIRKNKRRISTSPFKPDFDAADHTSDLHQEKVDNLYNAIKTLKKVDRAIILLYLEDKKYKEMAEILGVNISNIGVKVNRIKHELKLKLNGQ</sequence>
<dbReference type="NCBIfam" id="TIGR02937">
    <property type="entry name" value="sigma70-ECF"/>
    <property type="match status" value="1"/>
</dbReference>
<accession>A0A2T4DSV0</accession>
<evidence type="ECO:0000256" key="2">
    <source>
        <dbReference type="ARBA" id="ARBA00023015"/>
    </source>
</evidence>
<dbReference type="GO" id="GO:0016987">
    <property type="term" value="F:sigma factor activity"/>
    <property type="evidence" value="ECO:0007669"/>
    <property type="project" value="UniProtKB-KW"/>
</dbReference>
<dbReference type="EMBL" id="PYVU01000032">
    <property type="protein sequence ID" value="PTB96877.1"/>
    <property type="molecule type" value="Genomic_DNA"/>
</dbReference>
<evidence type="ECO:0000259" key="5">
    <source>
        <dbReference type="Pfam" id="PF04542"/>
    </source>
</evidence>
<gene>
    <name evidence="7" type="ORF">C9994_05290</name>
</gene>
<reference evidence="7 8" key="1">
    <citation type="submission" date="2018-03" db="EMBL/GenBank/DDBJ databases">
        <title>Cross-interface Injection: A General Nanoliter Liquid Handling Method Applied to Single Cells Genome Amplification Automated Nanoliter Liquid Handling Applied to Single Cell Multiple Displacement Amplification.</title>
        <authorList>
            <person name="Yun J."/>
            <person name="Xu P."/>
            <person name="Xu J."/>
            <person name="Dai X."/>
            <person name="Wang Y."/>
            <person name="Zheng X."/>
            <person name="Cao C."/>
            <person name="Yi Q."/>
            <person name="Zhu Y."/>
            <person name="Wang L."/>
            <person name="Dong Z."/>
            <person name="Huang Y."/>
            <person name="Huang L."/>
            <person name="Du W."/>
        </authorList>
    </citation>
    <scope>NUCLEOTIDE SEQUENCE [LARGE SCALE GENOMIC DNA]</scope>
    <source>
        <strain evidence="7 8">Z-D1-2</strain>
    </source>
</reference>
<evidence type="ECO:0000313" key="7">
    <source>
        <dbReference type="EMBL" id="PTB96877.1"/>
    </source>
</evidence>